<dbReference type="EMBL" id="AJWK01014070">
    <property type="status" value="NOT_ANNOTATED_CDS"/>
    <property type="molecule type" value="Genomic_DNA"/>
</dbReference>
<dbReference type="GO" id="GO:0050660">
    <property type="term" value="F:flavin adenine dinucleotide binding"/>
    <property type="evidence" value="ECO:0007669"/>
    <property type="project" value="InterPro"/>
</dbReference>
<dbReference type="VEuPathDB" id="VectorBase:LLONM1_004563"/>
<reference evidence="3" key="2">
    <citation type="journal article" date="2020" name="BMC">
        <title>Leishmania infection induces a limited differential gene expression in the sand fly midgut.</title>
        <authorList>
            <person name="Coutinho-Abreu I.V."/>
            <person name="Serafim T.D."/>
            <person name="Meneses C."/>
            <person name="Kamhawi S."/>
            <person name="Oliveira F."/>
            <person name="Valenzuela J.G."/>
        </authorList>
    </citation>
    <scope>NUCLEOTIDE SEQUENCE</scope>
    <source>
        <strain evidence="3">Jacobina</strain>
        <tissue evidence="3">Midgut</tissue>
    </source>
</reference>
<dbReference type="Pfam" id="PF05199">
    <property type="entry name" value="GMC_oxred_C"/>
    <property type="match status" value="1"/>
</dbReference>
<dbReference type="PANTHER" id="PTHR11552:SF227">
    <property type="entry name" value="GLUCOSE DEHYDROGENASE [FAD, QUINONE]-LIKE PROTEIN"/>
    <property type="match status" value="1"/>
</dbReference>
<dbReference type="SUPFAM" id="SSF51905">
    <property type="entry name" value="FAD/NAD(P)-binding domain"/>
    <property type="match status" value="2"/>
</dbReference>
<dbReference type="EMBL" id="GITU01010314">
    <property type="protein sequence ID" value="MBC1179017.1"/>
    <property type="molecule type" value="Transcribed_RNA"/>
</dbReference>
<organism evidence="4 5">
    <name type="scientific">Lutzomyia longipalpis</name>
    <name type="common">Sand fly</name>
    <dbReference type="NCBI Taxonomy" id="7200"/>
    <lineage>
        <taxon>Eukaryota</taxon>
        <taxon>Metazoa</taxon>
        <taxon>Ecdysozoa</taxon>
        <taxon>Arthropoda</taxon>
        <taxon>Hexapoda</taxon>
        <taxon>Insecta</taxon>
        <taxon>Pterygota</taxon>
        <taxon>Neoptera</taxon>
        <taxon>Endopterygota</taxon>
        <taxon>Diptera</taxon>
        <taxon>Nematocera</taxon>
        <taxon>Psychodoidea</taxon>
        <taxon>Psychodidae</taxon>
        <taxon>Lutzomyia</taxon>
        <taxon>Lutzomyia</taxon>
    </lineage>
</organism>
<evidence type="ECO:0000256" key="1">
    <source>
        <dbReference type="ARBA" id="ARBA00010790"/>
    </source>
</evidence>
<dbReference type="PANTHER" id="PTHR11552">
    <property type="entry name" value="GLUCOSE-METHANOL-CHOLINE GMC OXIDOREDUCTASE"/>
    <property type="match status" value="1"/>
</dbReference>
<feature type="domain" description="Glucose-methanol-choline oxidoreductase C-terminal" evidence="2">
    <location>
        <begin position="316"/>
        <end position="355"/>
    </location>
</feature>
<dbReference type="InterPro" id="IPR012132">
    <property type="entry name" value="GMC_OxRdtase"/>
</dbReference>
<dbReference type="Proteomes" id="UP000092461">
    <property type="component" value="Unassembled WGS sequence"/>
</dbReference>
<dbReference type="EMBL" id="AJWK01014071">
    <property type="status" value="NOT_ANNOTATED_CDS"/>
    <property type="molecule type" value="Genomic_DNA"/>
</dbReference>
<sequence>MSAIVGAANAIGGAAVSAASSVGWFVPMLVAAIAYFQYEDLMDPESRPIDVSTSNMLDEYDFIIIGAGSAGNVLANRLTEVENWNVLLLEAGGDETEISDVPLMAGYLQLSKLDWKYKTEPQGTSCLGGAAVSAASSVGWFVPMLVAAIAYFQYEDLMDPESRPIDVSTSNMLDEYDFIIIGAGSAGNVLANRLTEVENWNVLLLEAGGDETEISDVPLMAGYLQLSKLDWKYKTEPQGTSCLGGVEGLAFVNTKYVNASDDYPDIEFHFVSGSTNSDGGVQLRKAHGLTEAFYDYVFGPINNKDTWSIIPMLLRPKSIGSIKLRSNNPFDYPYIYPNYFKDDHDMKTLIEGVKIA</sequence>
<dbReference type="AlphaFoldDB" id="A0A1B0GIG1"/>
<accession>A0A1B0GIG1</accession>
<dbReference type="Gene3D" id="3.50.50.60">
    <property type="entry name" value="FAD/NAD(P)-binding domain"/>
    <property type="match status" value="2"/>
</dbReference>
<dbReference type="GO" id="GO:0016614">
    <property type="term" value="F:oxidoreductase activity, acting on CH-OH group of donors"/>
    <property type="evidence" value="ECO:0007669"/>
    <property type="project" value="InterPro"/>
</dbReference>
<evidence type="ECO:0000313" key="4">
    <source>
        <dbReference type="EnsemblMetazoa" id="LLOJ004502-PA"/>
    </source>
</evidence>
<dbReference type="InterPro" id="IPR007867">
    <property type="entry name" value="GMC_OxRtase_C"/>
</dbReference>
<dbReference type="Gene3D" id="3.30.560.10">
    <property type="entry name" value="Glucose Oxidase, domain 3"/>
    <property type="match status" value="3"/>
</dbReference>
<reference evidence="5" key="1">
    <citation type="submission" date="2012-05" db="EMBL/GenBank/DDBJ databases">
        <title>Whole Genome Assembly of Lutzomyia longipalpis.</title>
        <authorList>
            <person name="Richards S."/>
            <person name="Qu C."/>
            <person name="Dillon R."/>
            <person name="Worley K."/>
            <person name="Scherer S."/>
            <person name="Batterton M."/>
            <person name="Taylor A."/>
            <person name="Hawes A."/>
            <person name="Hernandez B."/>
            <person name="Kovar C."/>
            <person name="Mandapat C."/>
            <person name="Pham C."/>
            <person name="Qu C."/>
            <person name="Jing C."/>
            <person name="Bess C."/>
            <person name="Bandaranaike D."/>
            <person name="Ngo D."/>
            <person name="Ongeri F."/>
            <person name="Arias F."/>
            <person name="Lara F."/>
            <person name="Weissenberger G."/>
            <person name="Kamau G."/>
            <person name="Han H."/>
            <person name="Shen H."/>
            <person name="Dinh H."/>
            <person name="Khalil I."/>
            <person name="Jones J."/>
            <person name="Shafer J."/>
            <person name="Jayaseelan J."/>
            <person name="Quiroz J."/>
            <person name="Blankenburg K."/>
            <person name="Nguyen L."/>
            <person name="Jackson L."/>
            <person name="Francisco L."/>
            <person name="Tang L.-Y."/>
            <person name="Pu L.-L."/>
            <person name="Perales L."/>
            <person name="Lorensuhewa L."/>
            <person name="Munidasa M."/>
            <person name="Coyle M."/>
            <person name="Taylor M."/>
            <person name="Puazo M."/>
            <person name="Firestine M."/>
            <person name="Scheel M."/>
            <person name="Javaid M."/>
            <person name="Wang M."/>
            <person name="Li M."/>
            <person name="Tabassum N."/>
            <person name="Saada N."/>
            <person name="Osuji N."/>
            <person name="Aqrawi P."/>
            <person name="Fu Q."/>
            <person name="Thornton R."/>
            <person name="Raj R."/>
            <person name="Goodspeed R."/>
            <person name="Mata R."/>
            <person name="Najjar R."/>
            <person name="Gubbala S."/>
            <person name="Lee S."/>
            <person name="Denson S."/>
            <person name="Patil S."/>
            <person name="Macmil S."/>
            <person name="Qi S."/>
            <person name="Matskevitch T."/>
            <person name="Palculict T."/>
            <person name="Mathew T."/>
            <person name="Vee V."/>
            <person name="Velamala V."/>
            <person name="Korchina V."/>
            <person name="Cai W."/>
            <person name="Liu W."/>
            <person name="Dai W."/>
            <person name="Zou X."/>
            <person name="Zhu Y."/>
            <person name="Zhang Y."/>
            <person name="Wu Y.-Q."/>
            <person name="Xin Y."/>
            <person name="Nazarath L."/>
            <person name="Kovar C."/>
            <person name="Han Y."/>
            <person name="Muzny D."/>
            <person name="Gibbs R."/>
        </authorList>
    </citation>
    <scope>NUCLEOTIDE SEQUENCE [LARGE SCALE GENOMIC DNA]</scope>
    <source>
        <strain evidence="5">Jacobina</strain>
    </source>
</reference>
<comment type="similarity">
    <text evidence="1">Belongs to the GMC oxidoreductase family.</text>
</comment>
<evidence type="ECO:0000313" key="3">
    <source>
        <dbReference type="EMBL" id="MBC1179017.1"/>
    </source>
</evidence>
<dbReference type="InterPro" id="IPR036188">
    <property type="entry name" value="FAD/NAD-bd_sf"/>
</dbReference>
<name>A0A1B0GIG1_LUTLO</name>
<proteinExistence type="inferred from homology"/>
<dbReference type="EnsemblMetazoa" id="LLOJ004502-RA">
    <property type="protein sequence ID" value="LLOJ004502-PA"/>
    <property type="gene ID" value="LLOJ004502"/>
</dbReference>
<protein>
    <recommendedName>
        <fullName evidence="2">Glucose-methanol-choline oxidoreductase C-terminal domain-containing protein</fullName>
    </recommendedName>
</protein>
<dbReference type="SUPFAM" id="SSF54373">
    <property type="entry name" value="FAD-linked reductases, C-terminal domain"/>
    <property type="match status" value="1"/>
</dbReference>
<reference evidence="4" key="3">
    <citation type="submission" date="2020-05" db="UniProtKB">
        <authorList>
            <consortium name="EnsemblMetazoa"/>
        </authorList>
    </citation>
    <scope>IDENTIFICATION</scope>
    <source>
        <strain evidence="4">Jacobina</strain>
    </source>
</reference>
<evidence type="ECO:0000259" key="2">
    <source>
        <dbReference type="Pfam" id="PF05199"/>
    </source>
</evidence>
<dbReference type="VEuPathDB" id="VectorBase:LLONM1_009294"/>
<evidence type="ECO:0000313" key="5">
    <source>
        <dbReference type="Proteomes" id="UP000092461"/>
    </source>
</evidence>
<dbReference type="VEuPathDB" id="VectorBase:LLOJ004502"/>
<keyword evidence="5" id="KW-1185">Reference proteome</keyword>